<keyword evidence="3" id="KW-1003">Cell membrane</keyword>
<evidence type="ECO:0000256" key="1">
    <source>
        <dbReference type="ARBA" id="ARBA00004651"/>
    </source>
</evidence>
<reference evidence="9 10" key="1">
    <citation type="submission" date="2024-09" db="EMBL/GenBank/DDBJ databases">
        <title>Paenibacillus zeirhizospherea sp. nov., isolated from surface of the maize (Zea mays) roots in a horticulture field, Hungary.</title>
        <authorList>
            <person name="Marton D."/>
            <person name="Farkas M."/>
            <person name="Bedics A."/>
            <person name="Toth E."/>
            <person name="Tancsics A."/>
            <person name="Boka K."/>
            <person name="Maroti G."/>
            <person name="Kriszt B."/>
            <person name="Cserhati M."/>
        </authorList>
    </citation>
    <scope>NUCLEOTIDE SEQUENCE [LARGE SCALE GENOMIC DNA]</scope>
    <source>
        <strain evidence="9 10">KCTC 33519</strain>
    </source>
</reference>
<evidence type="ECO:0000256" key="4">
    <source>
        <dbReference type="ARBA" id="ARBA00022692"/>
    </source>
</evidence>
<evidence type="ECO:0000256" key="3">
    <source>
        <dbReference type="ARBA" id="ARBA00022475"/>
    </source>
</evidence>
<dbReference type="CDD" id="cd06261">
    <property type="entry name" value="TM_PBP2"/>
    <property type="match status" value="1"/>
</dbReference>
<comment type="caution">
    <text evidence="9">The sequence shown here is derived from an EMBL/GenBank/DDBJ whole genome shotgun (WGS) entry which is preliminary data.</text>
</comment>
<keyword evidence="4 7" id="KW-0812">Transmembrane</keyword>
<dbReference type="Pfam" id="PF00528">
    <property type="entry name" value="BPD_transp_1"/>
    <property type="match status" value="1"/>
</dbReference>
<dbReference type="InterPro" id="IPR035906">
    <property type="entry name" value="MetI-like_sf"/>
</dbReference>
<dbReference type="SUPFAM" id="SSF161098">
    <property type="entry name" value="MetI-like"/>
    <property type="match status" value="1"/>
</dbReference>
<feature type="transmembrane region" description="Helical" evidence="7">
    <location>
        <begin position="215"/>
        <end position="240"/>
    </location>
</feature>
<evidence type="ECO:0000256" key="5">
    <source>
        <dbReference type="ARBA" id="ARBA00022989"/>
    </source>
</evidence>
<comment type="similarity">
    <text evidence="7">Belongs to the binding-protein-dependent transport system permease family.</text>
</comment>
<dbReference type="InterPro" id="IPR025966">
    <property type="entry name" value="OppC_N"/>
</dbReference>
<keyword evidence="5 7" id="KW-1133">Transmembrane helix</keyword>
<keyword evidence="2 7" id="KW-0813">Transport</keyword>
<feature type="transmembrane region" description="Helical" evidence="7">
    <location>
        <begin position="98"/>
        <end position="122"/>
    </location>
</feature>
<dbReference type="PANTHER" id="PTHR43386:SF1">
    <property type="entry name" value="D,D-DIPEPTIDE TRANSPORT SYSTEM PERMEASE PROTEIN DDPC-RELATED"/>
    <property type="match status" value="1"/>
</dbReference>
<evidence type="ECO:0000256" key="2">
    <source>
        <dbReference type="ARBA" id="ARBA00022448"/>
    </source>
</evidence>
<evidence type="ECO:0000313" key="9">
    <source>
        <dbReference type="EMBL" id="MFB5266900.1"/>
    </source>
</evidence>
<evidence type="ECO:0000256" key="7">
    <source>
        <dbReference type="RuleBase" id="RU363032"/>
    </source>
</evidence>
<feature type="transmembrane region" description="Helical" evidence="7">
    <location>
        <begin position="260"/>
        <end position="283"/>
    </location>
</feature>
<name>A0ABV5ARQ4_9BACL</name>
<keyword evidence="10" id="KW-1185">Reference proteome</keyword>
<gene>
    <name evidence="9" type="ORF">ACE41H_08875</name>
</gene>
<feature type="transmembrane region" description="Helical" evidence="7">
    <location>
        <begin position="129"/>
        <end position="150"/>
    </location>
</feature>
<accession>A0ABV5ARQ4</accession>
<evidence type="ECO:0000313" key="10">
    <source>
        <dbReference type="Proteomes" id="UP001580346"/>
    </source>
</evidence>
<dbReference type="PANTHER" id="PTHR43386">
    <property type="entry name" value="OLIGOPEPTIDE TRANSPORT SYSTEM PERMEASE PROTEIN APPC"/>
    <property type="match status" value="1"/>
</dbReference>
<evidence type="ECO:0000259" key="8">
    <source>
        <dbReference type="PROSITE" id="PS50928"/>
    </source>
</evidence>
<dbReference type="PROSITE" id="PS50928">
    <property type="entry name" value="ABC_TM1"/>
    <property type="match status" value="1"/>
</dbReference>
<dbReference type="Gene3D" id="1.10.3720.10">
    <property type="entry name" value="MetI-like"/>
    <property type="match status" value="1"/>
</dbReference>
<feature type="transmembrane region" description="Helical" evidence="7">
    <location>
        <begin position="32"/>
        <end position="54"/>
    </location>
</feature>
<dbReference type="InterPro" id="IPR050366">
    <property type="entry name" value="BP-dependent_transpt_permease"/>
</dbReference>
<evidence type="ECO:0000256" key="6">
    <source>
        <dbReference type="ARBA" id="ARBA00023136"/>
    </source>
</evidence>
<feature type="domain" description="ABC transmembrane type-1" evidence="8">
    <location>
        <begin position="94"/>
        <end position="283"/>
    </location>
</feature>
<dbReference type="RefSeq" id="WP_375354837.1">
    <property type="nucleotide sequence ID" value="NZ_JBHHMI010000006.1"/>
</dbReference>
<organism evidence="9 10">
    <name type="scientific">Paenibacillus enshidis</name>
    <dbReference type="NCBI Taxonomy" id="1458439"/>
    <lineage>
        <taxon>Bacteria</taxon>
        <taxon>Bacillati</taxon>
        <taxon>Bacillota</taxon>
        <taxon>Bacilli</taxon>
        <taxon>Bacillales</taxon>
        <taxon>Paenibacillaceae</taxon>
        <taxon>Paenibacillus</taxon>
    </lineage>
</organism>
<comment type="subcellular location">
    <subcellularLocation>
        <location evidence="1 7">Cell membrane</location>
        <topology evidence="1 7">Multi-pass membrane protein</topology>
    </subcellularLocation>
</comment>
<dbReference type="InterPro" id="IPR000515">
    <property type="entry name" value="MetI-like"/>
</dbReference>
<dbReference type="EMBL" id="JBHHMI010000006">
    <property type="protein sequence ID" value="MFB5266900.1"/>
    <property type="molecule type" value="Genomic_DNA"/>
</dbReference>
<dbReference type="Proteomes" id="UP001580346">
    <property type="component" value="Unassembled WGS sequence"/>
</dbReference>
<keyword evidence="6 7" id="KW-0472">Membrane</keyword>
<feature type="transmembrane region" description="Helical" evidence="7">
    <location>
        <begin position="156"/>
        <end position="173"/>
    </location>
</feature>
<sequence>MRDTAIDKKLWRTASGRVQPFPPFRRVNIANLFVLFAGVIILFMLACALVPQWIAPYPPTEMQTDSILQPPSSKHWFGTDYFGRDVFSLVVYGSRDSLFIGLMSVVVGGLAGSALGSLSGYLGGKWDLVLMRFIDILMTIPGILLALAIAAALGPGLLNIVLAVAVAGIPNYARVMRGQIMSIKGRPYITAAISIGMTRLDVFRKHILPGSLSPLLVMATLGIGSSILAGAGLSFLGLGLLKETPDWGALLSQGRGYLTVAWWICTFPGLAITLFVLSVNLIGDRLRDHLDPKKAKS</sequence>
<protein>
    <submittedName>
        <fullName evidence="9">ABC transporter permease</fullName>
    </submittedName>
</protein>
<dbReference type="Pfam" id="PF12911">
    <property type="entry name" value="OppC_N"/>
    <property type="match status" value="1"/>
</dbReference>
<proteinExistence type="inferred from homology"/>